<protein>
    <submittedName>
        <fullName evidence="1">Het domain protein</fullName>
    </submittedName>
</protein>
<sequence>MAVPTEYGYRYRALSAADSVRLLTISRADDQPHGMLLSLKEAQLDDQPDFVALSYTWKLPEYVNRGNLEDQESGATIEVICDGKVMAISENLFNFLCAALHASEPNDGASDTKTKLVSKVNGILKDLPLWIDAFCINQSCHGLENDLHGDTPSCRPGYLTTLLRRFPAWWQTGTSPSTDTWT</sequence>
<dbReference type="PANTHER" id="PTHR24148">
    <property type="entry name" value="ANKYRIN REPEAT DOMAIN-CONTAINING PROTEIN 39 HOMOLOG-RELATED"/>
    <property type="match status" value="1"/>
</dbReference>
<reference evidence="1" key="1">
    <citation type="submission" date="2012-08" db="EMBL/GenBank/DDBJ databases">
        <title>Genome analysis of Colletotrichum orbiculare and Colletotrichum fructicola.</title>
        <authorList>
            <person name="Gan P.H.P."/>
            <person name="Ikeda K."/>
            <person name="Irieda H."/>
            <person name="Narusaka M."/>
            <person name="O'Connell R.J."/>
            <person name="Narusaka Y."/>
            <person name="Takano Y."/>
            <person name="Kubo Y."/>
            <person name="Shirasu K."/>
        </authorList>
    </citation>
    <scope>NUCLEOTIDE SEQUENCE</scope>
    <source>
        <strain evidence="1">Nara gc5</strain>
    </source>
</reference>
<dbReference type="PANTHER" id="PTHR24148:SF73">
    <property type="entry name" value="HET DOMAIN PROTEIN (AFU_ORTHOLOGUE AFUA_8G01020)"/>
    <property type="match status" value="1"/>
</dbReference>
<dbReference type="InterPro" id="IPR052895">
    <property type="entry name" value="HetReg/Transcr_Mod"/>
</dbReference>
<dbReference type="STRING" id="1213859.L2G4I4"/>
<name>L2G4I4_COLFN</name>
<dbReference type="AlphaFoldDB" id="L2G4I4"/>
<proteinExistence type="predicted"/>
<dbReference type="EMBL" id="KB020675">
    <property type="protein sequence ID" value="ELA32923.1"/>
    <property type="molecule type" value="Genomic_DNA"/>
</dbReference>
<organism evidence="1">
    <name type="scientific">Colletotrichum fructicola (strain Nara gc5)</name>
    <name type="common">Anthracnose fungus</name>
    <name type="synonym">Colletotrichum gloeosporioides (strain Nara gc5)</name>
    <dbReference type="NCBI Taxonomy" id="1213859"/>
    <lineage>
        <taxon>Eukaryota</taxon>
        <taxon>Fungi</taxon>
        <taxon>Dikarya</taxon>
        <taxon>Ascomycota</taxon>
        <taxon>Pezizomycotina</taxon>
        <taxon>Sordariomycetes</taxon>
        <taxon>Hypocreomycetidae</taxon>
        <taxon>Glomerellales</taxon>
        <taxon>Glomerellaceae</taxon>
        <taxon>Colletotrichum</taxon>
        <taxon>Colletotrichum gloeosporioides species complex</taxon>
    </lineage>
</organism>
<dbReference type="HOGENOM" id="CLU_1481880_0_0_1"/>
<gene>
    <name evidence="1" type="ORF">CGGC5_7023</name>
</gene>
<evidence type="ECO:0000313" key="1">
    <source>
        <dbReference type="EMBL" id="ELA32923.1"/>
    </source>
</evidence>
<accession>L2G4I4</accession>